<dbReference type="InterPro" id="IPR019734">
    <property type="entry name" value="TPR_rpt"/>
</dbReference>
<dbReference type="Gene3D" id="1.25.40.10">
    <property type="entry name" value="Tetratricopeptide repeat domain"/>
    <property type="match status" value="2"/>
</dbReference>
<accession>A0A428QXK7</accession>
<protein>
    <recommendedName>
        <fullName evidence="3">TPR domain protein</fullName>
    </recommendedName>
</protein>
<sequence>MSTQDYIFDLGSYHRRITTRNDEAQTWFDRGLIWAYAFNHEESASCFERAIKADSKCAMAYWGLAYCVGPNYNKPWSYFDEKDLAAVVQRGHEAAKLAESNIEGITAVEKALIKAVQYRYPAEKPEGAEACVHWNQGFADAMEQVYKEFPDDLDVITLYVDAVMNLHPWNMWDLKTCEPTEGARTIEMKNLLDHALTFDGALKHPGLLHMYIHLMEMSPSPESALPVADHLRGLVPDGGHLHHMPTHLDVLCGQYEQAITSNSDAIVADERFLSQAGPINFYTLYRAHDYHFRVYAAMFAGKYQVAIETVERLESSMPKSLLQVESPPMADWLEAFLTLRAHVLIRFGRWDDLISLELPEDEELYCMTTAITHYAKGVAFAASGRVRDAEDQRRLFQDASQKVAPSRTLFNNKCSDILQVAEAMLDGELEYRMGHFDAAYEHLRKAIDREDNLPYDEPWGWMQPTRHAYGALLLEQGHVEKALEVYMADLGMTDALPRALRHENNVWALHGVHECLLKLGRESEVKELEGKLSAAVAGADVPVHASCFCRLEMESKCKSSAACKT</sequence>
<dbReference type="SMART" id="SM00028">
    <property type="entry name" value="TPR"/>
    <property type="match status" value="2"/>
</dbReference>
<dbReference type="PANTHER" id="PTHR45588:SF1">
    <property type="entry name" value="WW DOMAIN-CONTAINING PROTEIN"/>
    <property type="match status" value="1"/>
</dbReference>
<dbReference type="EMBL" id="NKCI01000011">
    <property type="protein sequence ID" value="RSL69986.1"/>
    <property type="molecule type" value="Genomic_DNA"/>
</dbReference>
<dbReference type="SUPFAM" id="SSF48452">
    <property type="entry name" value="TPR-like"/>
    <property type="match status" value="2"/>
</dbReference>
<dbReference type="Proteomes" id="UP000288168">
    <property type="component" value="Unassembled WGS sequence"/>
</dbReference>
<comment type="caution">
    <text evidence="1">The sequence shown here is derived from an EMBL/GenBank/DDBJ whole genome shotgun (WGS) entry which is preliminary data.</text>
</comment>
<dbReference type="InterPro" id="IPR011990">
    <property type="entry name" value="TPR-like_helical_dom_sf"/>
</dbReference>
<name>A0A428QXK7_9HYPO</name>
<proteinExistence type="predicted"/>
<gene>
    <name evidence="1" type="ORF">CEP54_002041</name>
</gene>
<evidence type="ECO:0000313" key="1">
    <source>
        <dbReference type="EMBL" id="RSL69986.1"/>
    </source>
</evidence>
<organism evidence="1 2">
    <name type="scientific">Fusarium duplospermum</name>
    <dbReference type="NCBI Taxonomy" id="1325734"/>
    <lineage>
        <taxon>Eukaryota</taxon>
        <taxon>Fungi</taxon>
        <taxon>Dikarya</taxon>
        <taxon>Ascomycota</taxon>
        <taxon>Pezizomycotina</taxon>
        <taxon>Sordariomycetes</taxon>
        <taxon>Hypocreomycetidae</taxon>
        <taxon>Hypocreales</taxon>
        <taxon>Nectriaceae</taxon>
        <taxon>Fusarium</taxon>
        <taxon>Fusarium solani species complex</taxon>
    </lineage>
</organism>
<evidence type="ECO:0008006" key="3">
    <source>
        <dbReference type="Google" id="ProtNLM"/>
    </source>
</evidence>
<dbReference type="OrthoDB" id="414774at2759"/>
<evidence type="ECO:0000313" key="2">
    <source>
        <dbReference type="Proteomes" id="UP000288168"/>
    </source>
</evidence>
<dbReference type="PANTHER" id="PTHR45588">
    <property type="entry name" value="TPR DOMAIN-CONTAINING PROTEIN"/>
    <property type="match status" value="1"/>
</dbReference>
<reference evidence="1 2" key="1">
    <citation type="submission" date="2017-06" db="EMBL/GenBank/DDBJ databases">
        <title>Comparative genomic analysis of Ambrosia Fusariam Clade fungi.</title>
        <authorList>
            <person name="Stajich J.E."/>
            <person name="Carrillo J."/>
            <person name="Kijimoto T."/>
            <person name="Eskalen A."/>
            <person name="O'Donnell K."/>
            <person name="Kasson M."/>
        </authorList>
    </citation>
    <scope>NUCLEOTIDE SEQUENCE [LARGE SCALE GENOMIC DNA]</scope>
    <source>
        <strain evidence="1 2">NRRL62584</strain>
    </source>
</reference>
<keyword evidence="2" id="KW-1185">Reference proteome</keyword>
<dbReference type="AlphaFoldDB" id="A0A428QXK7"/>